<protein>
    <recommendedName>
        <fullName evidence="4">RNA-binding protein KhpB</fullName>
    </recommendedName>
    <alternativeName>
        <fullName evidence="4">RNA-binding protein EloR</fullName>
    </alternativeName>
</protein>
<comment type="similarity">
    <text evidence="4">Belongs to the KhpB RNA-binding protein family.</text>
</comment>
<comment type="caution">
    <text evidence="4">Lacks conserved residue(s) required for the propagation of feature annotation.</text>
</comment>
<feature type="compositionally biased region" description="Basic and acidic residues" evidence="5">
    <location>
        <begin position="134"/>
        <end position="152"/>
    </location>
</feature>
<dbReference type="EMBL" id="VBPB01000069">
    <property type="protein sequence ID" value="TMQ73413.1"/>
    <property type="molecule type" value="Genomic_DNA"/>
</dbReference>
<dbReference type="InterPro" id="IPR038008">
    <property type="entry name" value="Jag_KH"/>
</dbReference>
<proteinExistence type="inferred from homology"/>
<keyword evidence="4" id="KW-0963">Cytoplasm</keyword>
<dbReference type="PROSITE" id="PS51061">
    <property type="entry name" value="R3H"/>
    <property type="match status" value="1"/>
</dbReference>
<gene>
    <name evidence="4" type="primary">khpB</name>
    <name evidence="4" type="synonym">eloR</name>
    <name evidence="7" type="ORF">E6K81_04655</name>
</gene>
<dbReference type="Proteomes" id="UP000319771">
    <property type="component" value="Unassembled WGS sequence"/>
</dbReference>
<evidence type="ECO:0000313" key="8">
    <source>
        <dbReference type="Proteomes" id="UP000319771"/>
    </source>
</evidence>
<dbReference type="Gene3D" id="3.30.1370.50">
    <property type="entry name" value="R3H-like domain"/>
    <property type="match status" value="1"/>
</dbReference>
<dbReference type="InterPro" id="IPR036867">
    <property type="entry name" value="R3H_dom_sf"/>
</dbReference>
<feature type="compositionally biased region" description="Basic and acidic residues" evidence="5">
    <location>
        <begin position="91"/>
        <end position="126"/>
    </location>
</feature>
<evidence type="ECO:0000256" key="1">
    <source>
        <dbReference type="ARBA" id="ARBA00022960"/>
    </source>
</evidence>
<keyword evidence="2 4" id="KW-0143">Chaperone</keyword>
<dbReference type="InterPro" id="IPR038247">
    <property type="entry name" value="Jag_N_dom_sf"/>
</dbReference>
<comment type="subcellular location">
    <subcellularLocation>
        <location evidence="4">Cytoplasm</location>
    </subcellularLocation>
</comment>
<accession>A0A538UBY9</accession>
<dbReference type="GO" id="GO:0071555">
    <property type="term" value="P:cell wall organization"/>
    <property type="evidence" value="ECO:0007669"/>
    <property type="project" value="UniProtKB-KW"/>
</dbReference>
<keyword evidence="3 4" id="KW-0961">Cell wall biogenesis/degradation</keyword>
<evidence type="ECO:0000256" key="4">
    <source>
        <dbReference type="HAMAP-Rule" id="MF_00867"/>
    </source>
</evidence>
<dbReference type="GO" id="GO:0009252">
    <property type="term" value="P:peptidoglycan biosynthetic process"/>
    <property type="evidence" value="ECO:0007669"/>
    <property type="project" value="UniProtKB-UniRule"/>
</dbReference>
<dbReference type="AlphaFoldDB" id="A0A538UBY9"/>
<dbReference type="GO" id="GO:0005737">
    <property type="term" value="C:cytoplasm"/>
    <property type="evidence" value="ECO:0007669"/>
    <property type="project" value="UniProtKB-SubCell"/>
</dbReference>
<evidence type="ECO:0000256" key="2">
    <source>
        <dbReference type="ARBA" id="ARBA00023186"/>
    </source>
</evidence>
<feature type="region of interest" description="Disordered" evidence="5">
    <location>
        <begin position="80"/>
        <end position="301"/>
    </location>
</feature>
<dbReference type="Pfam" id="PF14804">
    <property type="entry name" value="Jag_N"/>
    <property type="match status" value="1"/>
</dbReference>
<dbReference type="GO" id="GO:0008360">
    <property type="term" value="P:regulation of cell shape"/>
    <property type="evidence" value="ECO:0007669"/>
    <property type="project" value="UniProtKB-KW"/>
</dbReference>
<dbReference type="PANTHER" id="PTHR35800">
    <property type="entry name" value="PROTEIN JAG"/>
    <property type="match status" value="1"/>
</dbReference>
<comment type="domain">
    <text evidence="4">Has an N-terminal Jag-N domain and 2 RNA-binding domains (KH and R3H).</text>
</comment>
<evidence type="ECO:0000259" key="6">
    <source>
        <dbReference type="PROSITE" id="PS51061"/>
    </source>
</evidence>
<feature type="compositionally biased region" description="Basic and acidic residues" evidence="5">
    <location>
        <begin position="254"/>
        <end position="293"/>
    </location>
</feature>
<evidence type="ECO:0000313" key="7">
    <source>
        <dbReference type="EMBL" id="TMQ73413.1"/>
    </source>
</evidence>
<comment type="function">
    <text evidence="4">A probable RNA chaperone. Forms a complex with KhpA which binds to cellular RNA and controls its expression. Plays a role in peptidoglycan (PG) homeostasis and cell length regulation.</text>
</comment>
<feature type="compositionally biased region" description="Basic and acidic residues" evidence="5">
    <location>
        <begin position="160"/>
        <end position="183"/>
    </location>
</feature>
<evidence type="ECO:0000256" key="3">
    <source>
        <dbReference type="ARBA" id="ARBA00023316"/>
    </source>
</evidence>
<dbReference type="InterPro" id="IPR001374">
    <property type="entry name" value="R3H_dom"/>
</dbReference>
<dbReference type="CDD" id="cd02414">
    <property type="entry name" value="KH-II_Jag"/>
    <property type="match status" value="1"/>
</dbReference>
<keyword evidence="4" id="KW-0694">RNA-binding</keyword>
<dbReference type="PANTHER" id="PTHR35800:SF1">
    <property type="entry name" value="RNA-BINDING PROTEIN KHPB"/>
    <property type="match status" value="1"/>
</dbReference>
<comment type="subunit">
    <text evidence="4">Forms a complex with KhpA.</text>
</comment>
<dbReference type="Gene3D" id="3.30.300.20">
    <property type="match status" value="1"/>
</dbReference>
<dbReference type="InterPro" id="IPR032782">
    <property type="entry name" value="KhpB_N"/>
</dbReference>
<comment type="caution">
    <text evidence="7">The sequence shown here is derived from an EMBL/GenBank/DDBJ whole genome shotgun (WGS) entry which is preliminary data.</text>
</comment>
<dbReference type="Pfam" id="PF01424">
    <property type="entry name" value="R3H"/>
    <property type="match status" value="1"/>
</dbReference>
<sequence length="459" mass="49733">MVRRLRARGHTLVRAPRADEATRSVMAGQKESIFEGKTLDDAVRMGLTALGLPRAEVMITVMEEGSSGFLGLGARPYKVRMMPRPGGAPREPGERSERGERGERGRSERGGRGGRERGGRGRREGGEGGAPARGEPRREGRGGERERGRNGREVVAAGGPRREERAPAAREERAPATREDRGPATRPGGPSEAQDDAGGEGGRRRRRGRRGGRGRSGERPMPGGASVVALEPEDAVTEHAPEVVSEAPAQSPPPRERSGRDEGRGRRERGGRDEGRGRDDRGGRDERGPREASSEPALPAAELEALGVKATEDLLKAMGFDAKVTARADGADVNVTAQVSQGEQLLIGPKGEVRQALQHLLNLMVNRGGAMRHHLQFEINDFWQHRQDELEALARSMADEASSTGRELQTEYLNAQERRVIHVTLRDDTRVKTYSIGDGLIKKLGVAPADAAEETRPDE</sequence>
<dbReference type="HAMAP" id="MF_00867">
    <property type="entry name" value="KhpB"/>
    <property type="match status" value="1"/>
</dbReference>
<dbReference type="InterPro" id="IPR015946">
    <property type="entry name" value="KH_dom-like_a/b"/>
</dbReference>
<organism evidence="7 8">
    <name type="scientific">Eiseniibacteriota bacterium</name>
    <dbReference type="NCBI Taxonomy" id="2212470"/>
    <lineage>
        <taxon>Bacteria</taxon>
        <taxon>Candidatus Eiseniibacteriota</taxon>
    </lineage>
</organism>
<dbReference type="GO" id="GO:0003723">
    <property type="term" value="F:RNA binding"/>
    <property type="evidence" value="ECO:0007669"/>
    <property type="project" value="UniProtKB-UniRule"/>
</dbReference>
<name>A0A538UBY9_UNCEI</name>
<keyword evidence="1 4" id="KW-0133">Cell shape</keyword>
<evidence type="ECO:0000256" key="5">
    <source>
        <dbReference type="SAM" id="MobiDB-lite"/>
    </source>
</evidence>
<feature type="compositionally biased region" description="Basic residues" evidence="5">
    <location>
        <begin position="203"/>
        <end position="213"/>
    </location>
</feature>
<dbReference type="InterPro" id="IPR039247">
    <property type="entry name" value="KhpB"/>
</dbReference>
<feature type="domain" description="R3H" evidence="6">
    <location>
        <begin position="384"/>
        <end position="450"/>
    </location>
</feature>
<reference evidence="7 8" key="1">
    <citation type="journal article" date="2019" name="Nat. Microbiol.">
        <title>Mediterranean grassland soil C-N compound turnover is dependent on rainfall and depth, and is mediated by genomically divergent microorganisms.</title>
        <authorList>
            <person name="Diamond S."/>
            <person name="Andeer P.F."/>
            <person name="Li Z."/>
            <person name="Crits-Christoph A."/>
            <person name="Burstein D."/>
            <person name="Anantharaman K."/>
            <person name="Lane K.R."/>
            <person name="Thomas B.C."/>
            <person name="Pan C."/>
            <person name="Northen T.R."/>
            <person name="Banfield J.F."/>
        </authorList>
    </citation>
    <scope>NUCLEOTIDE SEQUENCE [LARGE SCALE GENOMIC DNA]</scope>
    <source>
        <strain evidence="7">WS_11</strain>
    </source>
</reference>
<dbReference type="SMART" id="SM01245">
    <property type="entry name" value="Jag_N"/>
    <property type="match status" value="1"/>
</dbReference>
<dbReference type="Gene3D" id="3.30.30.80">
    <property type="entry name" value="probable RNA-binding protein from clostridium symbiosum atcc 14940"/>
    <property type="match status" value="1"/>
</dbReference>